<comment type="caution">
    <text evidence="1">The sequence shown here is derived from an EMBL/GenBank/DDBJ whole genome shotgun (WGS) entry which is preliminary data.</text>
</comment>
<evidence type="ECO:0000313" key="1">
    <source>
        <dbReference type="EMBL" id="KAH1129422.1"/>
    </source>
</evidence>
<reference evidence="1 2" key="1">
    <citation type="journal article" date="2021" name="Plant Biotechnol. J.">
        <title>Multi-omics assisted identification of the key and species-specific regulatory components of drought-tolerant mechanisms in Gossypium stocksii.</title>
        <authorList>
            <person name="Yu D."/>
            <person name="Ke L."/>
            <person name="Zhang D."/>
            <person name="Wu Y."/>
            <person name="Sun Y."/>
            <person name="Mei J."/>
            <person name="Sun J."/>
            <person name="Sun Y."/>
        </authorList>
    </citation>
    <scope>NUCLEOTIDE SEQUENCE [LARGE SCALE GENOMIC DNA]</scope>
    <source>
        <strain evidence="2">cv. E1</strain>
        <tissue evidence="1">Leaf</tissue>
    </source>
</reference>
<name>A0A9D4AKG0_9ROSI</name>
<dbReference type="Proteomes" id="UP000828251">
    <property type="component" value="Unassembled WGS sequence"/>
</dbReference>
<accession>A0A9D4AKG0</accession>
<sequence>MNVASYSSNLTIGSGKGCYMSGLLLRREYLLITNGLTKGLIGCLRTNGPSIRGMRNSSIWSLNDHPNSTKQKGDNDGQTLRKVASSIGVATLMPRCRNTESFHFEDKKVQHKINMEPTIERVTTLRVESRDTKSTSLRSRDIPVGVEMKKLEPTPVILRHQK</sequence>
<proteinExistence type="predicted"/>
<dbReference type="EMBL" id="JAIQCV010000001">
    <property type="protein sequence ID" value="KAH1129422.1"/>
    <property type="molecule type" value="Genomic_DNA"/>
</dbReference>
<keyword evidence="2" id="KW-1185">Reference proteome</keyword>
<organism evidence="1 2">
    <name type="scientific">Gossypium stocksii</name>
    <dbReference type="NCBI Taxonomy" id="47602"/>
    <lineage>
        <taxon>Eukaryota</taxon>
        <taxon>Viridiplantae</taxon>
        <taxon>Streptophyta</taxon>
        <taxon>Embryophyta</taxon>
        <taxon>Tracheophyta</taxon>
        <taxon>Spermatophyta</taxon>
        <taxon>Magnoliopsida</taxon>
        <taxon>eudicotyledons</taxon>
        <taxon>Gunneridae</taxon>
        <taxon>Pentapetalae</taxon>
        <taxon>rosids</taxon>
        <taxon>malvids</taxon>
        <taxon>Malvales</taxon>
        <taxon>Malvaceae</taxon>
        <taxon>Malvoideae</taxon>
        <taxon>Gossypium</taxon>
    </lineage>
</organism>
<dbReference type="AlphaFoldDB" id="A0A9D4AKG0"/>
<protein>
    <submittedName>
        <fullName evidence="1">Uncharacterized protein</fullName>
    </submittedName>
</protein>
<gene>
    <name evidence="1" type="ORF">J1N35_000800</name>
</gene>
<evidence type="ECO:0000313" key="2">
    <source>
        <dbReference type="Proteomes" id="UP000828251"/>
    </source>
</evidence>